<evidence type="ECO:0000313" key="6">
    <source>
        <dbReference type="EMBL" id="MBC8539128.1"/>
    </source>
</evidence>
<dbReference type="PANTHER" id="PTHR30385:SF4">
    <property type="entry name" value="RNA POLYMERASE SIGMA-E FACTOR"/>
    <property type="match status" value="1"/>
</dbReference>
<dbReference type="SUPFAM" id="SSF88659">
    <property type="entry name" value="Sigma3 and sigma4 domains of RNA polymerase sigma factors"/>
    <property type="match status" value="2"/>
</dbReference>
<dbReference type="PRINTS" id="PR00046">
    <property type="entry name" value="SIGMA70FCT"/>
</dbReference>
<dbReference type="Pfam" id="PF04545">
    <property type="entry name" value="Sigma70_r4"/>
    <property type="match status" value="1"/>
</dbReference>
<dbReference type="InterPro" id="IPR014322">
    <property type="entry name" value="RNA_pol_sigma-B/F/G"/>
</dbReference>
<dbReference type="EMBL" id="JACRSS010000005">
    <property type="protein sequence ID" value="MBC8539128.1"/>
    <property type="molecule type" value="Genomic_DNA"/>
</dbReference>
<name>A0A926DJC4_9FIRM</name>
<proteinExistence type="predicted"/>
<organism evidence="6 7">
    <name type="scientific">Guopingia tenuis</name>
    <dbReference type="NCBI Taxonomy" id="2763656"/>
    <lineage>
        <taxon>Bacteria</taxon>
        <taxon>Bacillati</taxon>
        <taxon>Bacillota</taxon>
        <taxon>Clostridia</taxon>
        <taxon>Christensenellales</taxon>
        <taxon>Christensenellaceae</taxon>
        <taxon>Guopingia</taxon>
    </lineage>
</organism>
<dbReference type="GO" id="GO:0003677">
    <property type="term" value="F:DNA binding"/>
    <property type="evidence" value="ECO:0007669"/>
    <property type="project" value="UniProtKB-KW"/>
</dbReference>
<dbReference type="Gene3D" id="1.10.10.10">
    <property type="entry name" value="Winged helix-like DNA-binding domain superfamily/Winged helix DNA-binding domain"/>
    <property type="match status" value="2"/>
</dbReference>
<keyword evidence="4" id="KW-0804">Transcription</keyword>
<dbReference type="InterPro" id="IPR007627">
    <property type="entry name" value="RNA_pol_sigma70_r2"/>
</dbReference>
<evidence type="ECO:0000259" key="5">
    <source>
        <dbReference type="PROSITE" id="PS00715"/>
    </source>
</evidence>
<evidence type="ECO:0000313" key="7">
    <source>
        <dbReference type="Proteomes" id="UP000617951"/>
    </source>
</evidence>
<keyword evidence="2" id="KW-0731">Sigma factor</keyword>
<sequence length="240" mass="26986">MSGLLTHEETLALIRAAQHGDAAAKETLVLKNIALVKSIVRGYLHRGVDFEDLMQIGSMGLLKAIAGYDTQYNVRFSTYAVPMISGEIKRFLRDDGMIKVSRYLKENAMKIYRAMDAFKKKQGRDPTIEEIAQTTGIEKEDIVQSLDAVKDPVSLDEPVFEESESTLLDTLKDDGGSQVIDQLLIKELLEKLSERERQIILLRFFRDKTQSEIAQIIGVSQVQVSRLLGKTLEKLKKAAE</sequence>
<dbReference type="CDD" id="cd06171">
    <property type="entry name" value="Sigma70_r4"/>
    <property type="match status" value="1"/>
</dbReference>
<dbReference type="NCBIfam" id="TIGR02980">
    <property type="entry name" value="SigBFG"/>
    <property type="match status" value="1"/>
</dbReference>
<dbReference type="AlphaFoldDB" id="A0A926DJC4"/>
<dbReference type="GO" id="GO:0006352">
    <property type="term" value="P:DNA-templated transcription initiation"/>
    <property type="evidence" value="ECO:0007669"/>
    <property type="project" value="InterPro"/>
</dbReference>
<dbReference type="InterPro" id="IPR007624">
    <property type="entry name" value="RNA_pol_sigma70_r3"/>
</dbReference>
<evidence type="ECO:0000256" key="1">
    <source>
        <dbReference type="ARBA" id="ARBA00023015"/>
    </source>
</evidence>
<reference evidence="6" key="1">
    <citation type="submission" date="2020-08" db="EMBL/GenBank/DDBJ databases">
        <title>Genome public.</title>
        <authorList>
            <person name="Liu C."/>
            <person name="Sun Q."/>
        </authorList>
    </citation>
    <scope>NUCLEOTIDE SEQUENCE</scope>
    <source>
        <strain evidence="6">NSJ-63</strain>
    </source>
</reference>
<feature type="domain" description="RNA polymerase sigma-70" evidence="5">
    <location>
        <begin position="52"/>
        <end position="65"/>
    </location>
</feature>
<keyword evidence="1" id="KW-0805">Transcription regulation</keyword>
<dbReference type="InterPro" id="IPR036388">
    <property type="entry name" value="WH-like_DNA-bd_sf"/>
</dbReference>
<evidence type="ECO:0000256" key="2">
    <source>
        <dbReference type="ARBA" id="ARBA00023082"/>
    </source>
</evidence>
<dbReference type="Pfam" id="PF04542">
    <property type="entry name" value="Sigma70_r2"/>
    <property type="match status" value="1"/>
</dbReference>
<evidence type="ECO:0000256" key="3">
    <source>
        <dbReference type="ARBA" id="ARBA00023125"/>
    </source>
</evidence>
<dbReference type="Gene3D" id="1.20.120.1810">
    <property type="match status" value="1"/>
</dbReference>
<dbReference type="Pfam" id="PF04539">
    <property type="entry name" value="Sigma70_r3"/>
    <property type="match status" value="1"/>
</dbReference>
<dbReference type="NCBIfam" id="TIGR02937">
    <property type="entry name" value="sigma70-ECF"/>
    <property type="match status" value="1"/>
</dbReference>
<dbReference type="InterPro" id="IPR014284">
    <property type="entry name" value="RNA_pol_sigma-70_dom"/>
</dbReference>
<dbReference type="Proteomes" id="UP000617951">
    <property type="component" value="Unassembled WGS sequence"/>
</dbReference>
<keyword evidence="7" id="KW-1185">Reference proteome</keyword>
<dbReference type="GO" id="GO:0016987">
    <property type="term" value="F:sigma factor activity"/>
    <property type="evidence" value="ECO:0007669"/>
    <property type="project" value="UniProtKB-KW"/>
</dbReference>
<dbReference type="PROSITE" id="PS00715">
    <property type="entry name" value="SIGMA70_1"/>
    <property type="match status" value="1"/>
</dbReference>
<dbReference type="RefSeq" id="WP_178618323.1">
    <property type="nucleotide sequence ID" value="NZ_JACRSS010000005.1"/>
</dbReference>
<evidence type="ECO:0000256" key="4">
    <source>
        <dbReference type="ARBA" id="ARBA00023163"/>
    </source>
</evidence>
<dbReference type="InterPro" id="IPR013324">
    <property type="entry name" value="RNA_pol_sigma_r3/r4-like"/>
</dbReference>
<comment type="caution">
    <text evidence="6">The sequence shown here is derived from an EMBL/GenBank/DDBJ whole genome shotgun (WGS) entry which is preliminary data.</text>
</comment>
<dbReference type="InterPro" id="IPR007630">
    <property type="entry name" value="RNA_pol_sigma70_r4"/>
</dbReference>
<keyword evidence="3" id="KW-0238">DNA-binding</keyword>
<protein>
    <submittedName>
        <fullName evidence="6">SigB/SigF/SigG family RNA polymerase sigma factor</fullName>
    </submittedName>
</protein>
<accession>A0A926DJC4</accession>
<dbReference type="InterPro" id="IPR000943">
    <property type="entry name" value="RNA_pol_sigma70"/>
</dbReference>
<gene>
    <name evidence="6" type="ORF">H8693_09310</name>
</gene>
<dbReference type="SUPFAM" id="SSF88946">
    <property type="entry name" value="Sigma2 domain of RNA polymerase sigma factors"/>
    <property type="match status" value="1"/>
</dbReference>
<dbReference type="PANTHER" id="PTHR30385">
    <property type="entry name" value="SIGMA FACTOR F FLAGELLAR"/>
    <property type="match status" value="1"/>
</dbReference>
<dbReference type="InterPro" id="IPR013325">
    <property type="entry name" value="RNA_pol_sigma_r2"/>
</dbReference>